<proteinExistence type="predicted"/>
<organism evidence="1 2">
    <name type="scientific">Burkholderia multivorans CGD2</name>
    <dbReference type="NCBI Taxonomy" id="513052"/>
    <lineage>
        <taxon>Bacteria</taxon>
        <taxon>Pseudomonadati</taxon>
        <taxon>Pseudomonadota</taxon>
        <taxon>Betaproteobacteria</taxon>
        <taxon>Burkholderiales</taxon>
        <taxon>Burkholderiaceae</taxon>
        <taxon>Burkholderia</taxon>
        <taxon>Burkholderia cepacia complex</taxon>
    </lineage>
</organism>
<accession>B9BTU5</accession>
<gene>
    <name evidence="1" type="ORF">BURMUCGD2_0722</name>
</gene>
<name>B9BTU5_9BURK</name>
<sequence>MLRLYRKKRKRRTMAPFSSESVRVAAHAAMQLAHYDAGCSG</sequence>
<comment type="caution">
    <text evidence="1">The sequence shown here is derived from an EMBL/GenBank/DDBJ whole genome shotgun (WGS) entry which is preliminary data.</text>
</comment>
<dbReference type="Proteomes" id="UP000004535">
    <property type="component" value="Unassembled WGS sequence"/>
</dbReference>
<evidence type="ECO:0000313" key="2">
    <source>
        <dbReference type="Proteomes" id="UP000004535"/>
    </source>
</evidence>
<dbReference type="EMBL" id="ACFC01000008">
    <property type="protein sequence ID" value="EEE05863.1"/>
    <property type="molecule type" value="Genomic_DNA"/>
</dbReference>
<protein>
    <submittedName>
        <fullName evidence="1">Uncharacterized protein</fullName>
    </submittedName>
</protein>
<evidence type="ECO:0000313" key="1">
    <source>
        <dbReference type="EMBL" id="EEE05863.1"/>
    </source>
</evidence>
<reference evidence="1 2" key="1">
    <citation type="journal article" date="2012" name="J. Bacteriol.">
        <title>Draft Genome Sequence Determination for Cystic Fibrosis and Chronic Granulomatous Disease Burkholderia multivorans Isolates.</title>
        <authorList>
            <person name="Varga J.J."/>
            <person name="Losada L."/>
            <person name="Zelazny A.M."/>
            <person name="Brinkac L."/>
            <person name="Harkins D."/>
            <person name="Radune D."/>
            <person name="Hostetler J."/>
            <person name="Sampaio E.P."/>
            <person name="Ronning C.M."/>
            <person name="Nierman W.C."/>
            <person name="Greenberg D.E."/>
            <person name="Holland S.M."/>
            <person name="Goldberg J.B."/>
        </authorList>
    </citation>
    <scope>NUCLEOTIDE SEQUENCE [LARGE SCALE GENOMIC DNA]</scope>
    <source>
        <strain evidence="1 2">CGD2</strain>
    </source>
</reference>
<dbReference type="AlphaFoldDB" id="B9BTU5"/>